<dbReference type="Gene3D" id="3.40.190.10">
    <property type="entry name" value="Periplasmic binding protein-like II"/>
    <property type="match status" value="1"/>
</dbReference>
<dbReference type="SUPFAM" id="SSF53850">
    <property type="entry name" value="Periplasmic binding protein-like II"/>
    <property type="match status" value="1"/>
</dbReference>
<geneLocation type="plasmid" evidence="2 3">
    <name>pDAETH-2</name>
</geneLocation>
<keyword evidence="3" id="KW-1185">Reference proteome</keyword>
<feature type="signal peptide" evidence="1">
    <location>
        <begin position="1"/>
        <end position="20"/>
    </location>
</feature>
<sequence>MTRLTRLLTLGALMSGAALAQQPTKITFWNFLGGGDGARMKTLIDGYNDSQKKYQVQQTVLAWGVPFYTKVRTSTSVGQAPDLISFHLSRISGWAPENLLRPITTQELASAGLKQADFFPKLWQAANYQGKTYAVPLDTHPMILYYNKDIAGKAGLLDASGKLKPINSVADFTAAMKAVKDKTGAYGLAIENGPNSYMGWRMWVSMVAQQGGQIVKDNKVVAGEAGKKALTDMVNWFKAGYIQKNPDYPTSVAQFTTGKAAFMINGVWEVPTMVDGTKTKKLPFAYGVAPLPKFYGNQQNVWGDSHGFAIPNNAKNPIPADHVAGALDFIAYVQKNGVTWGQGGHIPAYLPVANSAQYNALKPNADYAKASASNVTYDPPGWYSGAAGPLEAIAAKYLPAAFAGQLSVDKALSMFENEANKLMAGRPKP</sequence>
<dbReference type="PANTHER" id="PTHR43649:SF14">
    <property type="entry name" value="BLR3389 PROTEIN"/>
    <property type="match status" value="1"/>
</dbReference>
<proteinExistence type="predicted"/>
<dbReference type="PANTHER" id="PTHR43649">
    <property type="entry name" value="ARABINOSE-BINDING PROTEIN-RELATED"/>
    <property type="match status" value="1"/>
</dbReference>
<dbReference type="Pfam" id="PF01547">
    <property type="entry name" value="SBP_bac_1"/>
    <property type="match status" value="1"/>
</dbReference>
<evidence type="ECO:0000313" key="2">
    <source>
        <dbReference type="EMBL" id="BDP44444.1"/>
    </source>
</evidence>
<evidence type="ECO:0000256" key="1">
    <source>
        <dbReference type="SAM" id="SignalP"/>
    </source>
</evidence>
<accession>A0ABN6RR38</accession>
<dbReference type="EMBL" id="AP026562">
    <property type="protein sequence ID" value="BDP44444.1"/>
    <property type="molecule type" value="Genomic_DNA"/>
</dbReference>
<dbReference type="InterPro" id="IPR006059">
    <property type="entry name" value="SBP"/>
</dbReference>
<evidence type="ECO:0000313" key="3">
    <source>
        <dbReference type="Proteomes" id="UP001064971"/>
    </source>
</evidence>
<keyword evidence="2" id="KW-0614">Plasmid</keyword>
<reference evidence="2" key="1">
    <citation type="submission" date="2022-07" db="EMBL/GenBank/DDBJ databases">
        <title>Complete Genome Sequence of the Radioresistant Bacterium Deinococcus aetherius ST0316, Isolated from the Air Dust collected in Lower Stratosphere above Japan.</title>
        <authorList>
            <person name="Satoh K."/>
            <person name="Hagiwara K."/>
            <person name="Katsumata K."/>
            <person name="Kubo A."/>
            <person name="Yokobori S."/>
            <person name="Yamagishi A."/>
            <person name="Oono Y."/>
            <person name="Narumi I."/>
        </authorList>
    </citation>
    <scope>NUCLEOTIDE SEQUENCE</scope>
    <source>
        <strain evidence="2">ST0316</strain>
        <plasmid evidence="2">pDAETH-2</plasmid>
    </source>
</reference>
<dbReference type="InterPro" id="IPR050490">
    <property type="entry name" value="Bact_solute-bd_prot1"/>
</dbReference>
<protein>
    <submittedName>
        <fullName evidence="2">ABC transporter substrate-binding protein</fullName>
    </submittedName>
</protein>
<keyword evidence="1" id="KW-0732">Signal</keyword>
<feature type="chain" id="PRO_5047474442" evidence="1">
    <location>
        <begin position="21"/>
        <end position="429"/>
    </location>
</feature>
<dbReference type="RefSeq" id="WP_264778278.1">
    <property type="nucleotide sequence ID" value="NZ_AP026562.1"/>
</dbReference>
<gene>
    <name evidence="2" type="ORF">DAETH_44130</name>
</gene>
<dbReference type="Proteomes" id="UP001064971">
    <property type="component" value="Plasmid pDAETH-2"/>
</dbReference>
<organism evidence="2 3">
    <name type="scientific">Deinococcus aetherius</name>
    <dbReference type="NCBI Taxonomy" id="200252"/>
    <lineage>
        <taxon>Bacteria</taxon>
        <taxon>Thermotogati</taxon>
        <taxon>Deinococcota</taxon>
        <taxon>Deinococci</taxon>
        <taxon>Deinococcales</taxon>
        <taxon>Deinococcaceae</taxon>
        <taxon>Deinococcus</taxon>
    </lineage>
</organism>
<name>A0ABN6RR38_9DEIO</name>
<dbReference type="CDD" id="cd14748">
    <property type="entry name" value="PBP2_UgpB"/>
    <property type="match status" value="1"/>
</dbReference>